<comment type="caution">
    <text evidence="7">The sequence shown here is derived from an EMBL/GenBank/DDBJ whole genome shotgun (WGS) entry which is preliminary data.</text>
</comment>
<sequence length="385" mass="44147">MVVMSKKIPITVISGYLGAGKTTLILHLLKCKMNKRIGIVVNDLASVNVDKKAICNSPYFSEADRLIPITDGTISNKHRQKLIDAVYDLAASGAVDLILVESSGVVQPDIVAACIVKGRTSTAQELDKVCYLDTNVTIVDGFRILQQFLPGQGKYNQNFVESNQLIVKQIEFCDVLLFNKIDLLTLEQKNYLQEIVRQIQPTAKFYATKFSQIAVAKVIQTHLFNAQSSLNERNLSDPLRLLNQNAEPLLKIDSFVYRRRRPFHPQRFNSWLDRWPPEITRCKGVMWLQTQPSRVFTISQSGRAMDIIPSGYWIATLKDWEIKKMFTIRKNLAAIWDKKFGDRMIELVFIGQYMNKEQIIHDLDKCLFRENEPLDILSDPFKLKY</sequence>
<dbReference type="Proteomes" id="UP000050961">
    <property type="component" value="Unassembled WGS sequence"/>
</dbReference>
<evidence type="ECO:0000256" key="2">
    <source>
        <dbReference type="ARBA" id="ARBA00022801"/>
    </source>
</evidence>
<dbReference type="EMBL" id="AYZF01000013">
    <property type="protein sequence ID" value="KRN06254.1"/>
    <property type="molecule type" value="Genomic_DNA"/>
</dbReference>
<dbReference type="PANTHER" id="PTHR43603">
    <property type="entry name" value="COBW DOMAIN-CONTAINING PROTEIN DDB_G0274527"/>
    <property type="match status" value="1"/>
</dbReference>
<dbReference type="Pfam" id="PF07683">
    <property type="entry name" value="CobW_C"/>
    <property type="match status" value="1"/>
</dbReference>
<organism evidence="7 8">
    <name type="scientific">Liquorilactobacillus sucicola DSM 21376 = JCM 15457</name>
    <dbReference type="NCBI Taxonomy" id="1423806"/>
    <lineage>
        <taxon>Bacteria</taxon>
        <taxon>Bacillati</taxon>
        <taxon>Bacillota</taxon>
        <taxon>Bacilli</taxon>
        <taxon>Lactobacillales</taxon>
        <taxon>Lactobacillaceae</taxon>
        <taxon>Liquorilactobacillus</taxon>
    </lineage>
</organism>
<protein>
    <submittedName>
        <fullName evidence="7">Cobalamin synthesis protein</fullName>
    </submittedName>
</protein>
<comment type="catalytic activity">
    <reaction evidence="5">
        <text>GTP + H2O = GDP + phosphate + H(+)</text>
        <dbReference type="Rhea" id="RHEA:19669"/>
        <dbReference type="ChEBI" id="CHEBI:15377"/>
        <dbReference type="ChEBI" id="CHEBI:15378"/>
        <dbReference type="ChEBI" id="CHEBI:37565"/>
        <dbReference type="ChEBI" id="CHEBI:43474"/>
        <dbReference type="ChEBI" id="CHEBI:58189"/>
    </reaction>
    <physiologicalReaction direction="left-to-right" evidence="5">
        <dbReference type="Rhea" id="RHEA:19670"/>
    </physiologicalReaction>
</comment>
<dbReference type="Gene3D" id="3.30.1220.10">
    <property type="entry name" value="CobW-like, C-terminal domain"/>
    <property type="match status" value="1"/>
</dbReference>
<proteinExistence type="inferred from homology"/>
<evidence type="ECO:0000256" key="5">
    <source>
        <dbReference type="ARBA" id="ARBA00049117"/>
    </source>
</evidence>
<dbReference type="SUPFAM" id="SSF52540">
    <property type="entry name" value="P-loop containing nucleoside triphosphate hydrolases"/>
    <property type="match status" value="1"/>
</dbReference>
<dbReference type="InterPro" id="IPR011629">
    <property type="entry name" value="CobW-like_C"/>
</dbReference>
<dbReference type="PANTHER" id="PTHR43603:SF1">
    <property type="entry name" value="ZINC-REGULATED GTPASE METALLOPROTEIN ACTIVATOR 1"/>
    <property type="match status" value="1"/>
</dbReference>
<dbReference type="Pfam" id="PF02492">
    <property type="entry name" value="cobW"/>
    <property type="match status" value="1"/>
</dbReference>
<evidence type="ECO:0000256" key="3">
    <source>
        <dbReference type="ARBA" id="ARBA00023186"/>
    </source>
</evidence>
<evidence type="ECO:0000259" key="6">
    <source>
        <dbReference type="SMART" id="SM00833"/>
    </source>
</evidence>
<dbReference type="SUPFAM" id="SSF90002">
    <property type="entry name" value="Hypothetical protein YjiA, C-terminal domain"/>
    <property type="match status" value="1"/>
</dbReference>
<dbReference type="PATRIC" id="fig|1423806.3.peg.1473"/>
<comment type="similarity">
    <text evidence="4">Belongs to the SIMIBI class G3E GTPase family. ZNG1 subfamily.</text>
</comment>
<dbReference type="eggNOG" id="COG0523">
    <property type="taxonomic scope" value="Bacteria"/>
</dbReference>
<dbReference type="Gene3D" id="3.40.50.300">
    <property type="entry name" value="P-loop containing nucleotide triphosphate hydrolases"/>
    <property type="match status" value="1"/>
</dbReference>
<dbReference type="STRING" id="1423806.FD15_GL001454"/>
<gene>
    <name evidence="7" type="ORF">FD15_GL001454</name>
</gene>
<evidence type="ECO:0000313" key="7">
    <source>
        <dbReference type="EMBL" id="KRN06254.1"/>
    </source>
</evidence>
<dbReference type="SMART" id="SM00833">
    <property type="entry name" value="CobW_C"/>
    <property type="match status" value="1"/>
</dbReference>
<dbReference type="GO" id="GO:0016787">
    <property type="term" value="F:hydrolase activity"/>
    <property type="evidence" value="ECO:0007669"/>
    <property type="project" value="UniProtKB-KW"/>
</dbReference>
<keyword evidence="8" id="KW-1185">Reference proteome</keyword>
<keyword evidence="1" id="KW-0547">Nucleotide-binding</keyword>
<evidence type="ECO:0000256" key="4">
    <source>
        <dbReference type="ARBA" id="ARBA00034320"/>
    </source>
</evidence>
<keyword evidence="3" id="KW-0143">Chaperone</keyword>
<evidence type="ECO:0000256" key="1">
    <source>
        <dbReference type="ARBA" id="ARBA00022741"/>
    </source>
</evidence>
<dbReference type="InterPro" id="IPR036627">
    <property type="entry name" value="CobW-likC_sf"/>
</dbReference>
<dbReference type="AlphaFoldDB" id="A0A0R2DQG4"/>
<keyword evidence="2" id="KW-0378">Hydrolase</keyword>
<dbReference type="GO" id="GO:0000166">
    <property type="term" value="F:nucleotide binding"/>
    <property type="evidence" value="ECO:0007669"/>
    <property type="project" value="UniProtKB-KW"/>
</dbReference>
<dbReference type="InterPro" id="IPR003495">
    <property type="entry name" value="CobW/HypB/UreG_nucleotide-bd"/>
</dbReference>
<accession>A0A0R2DQG4</accession>
<dbReference type="InterPro" id="IPR051927">
    <property type="entry name" value="Zn_Chap_cDPG_Synth"/>
</dbReference>
<reference evidence="7 8" key="1">
    <citation type="journal article" date="2015" name="Genome Announc.">
        <title>Expanding the biotechnology potential of lactobacilli through comparative genomics of 213 strains and associated genera.</title>
        <authorList>
            <person name="Sun Z."/>
            <person name="Harris H.M."/>
            <person name="McCann A."/>
            <person name="Guo C."/>
            <person name="Argimon S."/>
            <person name="Zhang W."/>
            <person name="Yang X."/>
            <person name="Jeffery I.B."/>
            <person name="Cooney J.C."/>
            <person name="Kagawa T.F."/>
            <person name="Liu W."/>
            <person name="Song Y."/>
            <person name="Salvetti E."/>
            <person name="Wrobel A."/>
            <person name="Rasinkangas P."/>
            <person name="Parkhill J."/>
            <person name="Rea M.C."/>
            <person name="O'Sullivan O."/>
            <person name="Ritari J."/>
            <person name="Douillard F.P."/>
            <person name="Paul Ross R."/>
            <person name="Yang R."/>
            <person name="Briner A.E."/>
            <person name="Felis G.E."/>
            <person name="de Vos W.M."/>
            <person name="Barrangou R."/>
            <person name="Klaenhammer T.R."/>
            <person name="Caufield P.W."/>
            <person name="Cui Y."/>
            <person name="Zhang H."/>
            <person name="O'Toole P.W."/>
        </authorList>
    </citation>
    <scope>NUCLEOTIDE SEQUENCE [LARGE SCALE GENOMIC DNA]</scope>
    <source>
        <strain evidence="7 8">DSM 21376</strain>
    </source>
</reference>
<dbReference type="InterPro" id="IPR027417">
    <property type="entry name" value="P-loop_NTPase"/>
</dbReference>
<name>A0A0R2DQG4_9LACO</name>
<feature type="domain" description="CobW C-terminal" evidence="6">
    <location>
        <begin position="252"/>
        <end position="367"/>
    </location>
</feature>
<evidence type="ECO:0000313" key="8">
    <source>
        <dbReference type="Proteomes" id="UP000050961"/>
    </source>
</evidence>